<organism evidence="2 3">
    <name type="scientific">Faecalispora sporosphaeroides</name>
    <dbReference type="NCBI Taxonomy" id="1549"/>
    <lineage>
        <taxon>Bacteria</taxon>
        <taxon>Bacillati</taxon>
        <taxon>Bacillota</taxon>
        <taxon>Clostridia</taxon>
        <taxon>Eubacteriales</taxon>
        <taxon>Oscillospiraceae</taxon>
        <taxon>Faecalispora</taxon>
    </lineage>
</organism>
<evidence type="ECO:0000313" key="2">
    <source>
        <dbReference type="EMBL" id="MBE6834614.1"/>
    </source>
</evidence>
<reference evidence="2" key="1">
    <citation type="submission" date="2019-04" db="EMBL/GenBank/DDBJ databases">
        <title>Evolution of Biomass-Degrading Anaerobic Consortia Revealed by Metagenomics.</title>
        <authorList>
            <person name="Peng X."/>
        </authorList>
    </citation>
    <scope>NUCLEOTIDE SEQUENCE</scope>
    <source>
        <strain evidence="2">SIG551</strain>
    </source>
</reference>
<dbReference type="PANTHER" id="PTHR37691:SF1">
    <property type="entry name" value="BLR3518 PROTEIN"/>
    <property type="match status" value="1"/>
</dbReference>
<dbReference type="InterPro" id="IPR027396">
    <property type="entry name" value="DsrEFH-like"/>
</dbReference>
<accession>A0A928Q3M4</accession>
<gene>
    <name evidence="1" type="ORF">E7512_08480</name>
    <name evidence="2" type="ORF">E7512_13740</name>
</gene>
<dbReference type="Gene3D" id="3.40.1260.10">
    <property type="entry name" value="DsrEFH-like"/>
    <property type="match status" value="1"/>
</dbReference>
<evidence type="ECO:0000313" key="1">
    <source>
        <dbReference type="EMBL" id="MBE6833599.1"/>
    </source>
</evidence>
<dbReference type="Proteomes" id="UP000754750">
    <property type="component" value="Unassembled WGS sequence"/>
</dbReference>
<sequence length="114" mass="12393">MNVNVVFHIDESAKWELMLKNASHLVQVADTPGSDIRIVANAEAVRELVPQSAGSALPAMQELAERGVHFAACNLSLNSFGIRPQELVPFAEVVPAGVLELALRQREGYAYIKP</sequence>
<protein>
    <submittedName>
        <fullName evidence="2">Sulfur reduction protein DsrE</fullName>
    </submittedName>
</protein>
<evidence type="ECO:0000313" key="3">
    <source>
        <dbReference type="Proteomes" id="UP000754750"/>
    </source>
</evidence>
<dbReference type="PANTHER" id="PTHR37691">
    <property type="entry name" value="BLR3518 PROTEIN"/>
    <property type="match status" value="1"/>
</dbReference>
<dbReference type="Pfam" id="PF02635">
    <property type="entry name" value="DsrE"/>
    <property type="match status" value="1"/>
</dbReference>
<dbReference type="RefSeq" id="WP_027103854.1">
    <property type="nucleotide sequence ID" value="NZ_SVNY01000004.1"/>
</dbReference>
<proteinExistence type="predicted"/>
<dbReference type="InterPro" id="IPR003787">
    <property type="entry name" value="Sulphur_relay_DsrE/F-like"/>
</dbReference>
<dbReference type="AlphaFoldDB" id="A0A928Q3M4"/>
<dbReference type="EMBL" id="SVNY01000004">
    <property type="protein sequence ID" value="MBE6833599.1"/>
    <property type="molecule type" value="Genomic_DNA"/>
</dbReference>
<dbReference type="SUPFAM" id="SSF75169">
    <property type="entry name" value="DsrEFH-like"/>
    <property type="match status" value="1"/>
</dbReference>
<comment type="caution">
    <text evidence="2">The sequence shown here is derived from an EMBL/GenBank/DDBJ whole genome shotgun (WGS) entry which is preliminary data.</text>
</comment>
<name>A0A928Q3M4_9FIRM</name>
<dbReference type="EMBL" id="SVNY01000009">
    <property type="protein sequence ID" value="MBE6834614.1"/>
    <property type="molecule type" value="Genomic_DNA"/>
</dbReference>